<dbReference type="Proteomes" id="UP001177003">
    <property type="component" value="Chromosome 0"/>
</dbReference>
<evidence type="ECO:0000313" key="1">
    <source>
        <dbReference type="EMBL" id="CAI9260702.1"/>
    </source>
</evidence>
<accession>A0AA35Y4T3</accession>
<reference evidence="1" key="1">
    <citation type="submission" date="2023-04" db="EMBL/GenBank/DDBJ databases">
        <authorList>
            <person name="Vijverberg K."/>
            <person name="Xiong W."/>
            <person name="Schranz E."/>
        </authorList>
    </citation>
    <scope>NUCLEOTIDE SEQUENCE</scope>
</reference>
<keyword evidence="2" id="KW-1185">Reference proteome</keyword>
<name>A0AA35Y4T3_LACSI</name>
<protein>
    <submittedName>
        <fullName evidence="1">Uncharacterized protein</fullName>
    </submittedName>
</protein>
<dbReference type="PANTHER" id="PTHR33977:SF2">
    <property type="entry name" value="OS09G0309100 PROTEIN"/>
    <property type="match status" value="1"/>
</dbReference>
<organism evidence="1 2">
    <name type="scientific">Lactuca saligna</name>
    <name type="common">Willowleaf lettuce</name>
    <dbReference type="NCBI Taxonomy" id="75948"/>
    <lineage>
        <taxon>Eukaryota</taxon>
        <taxon>Viridiplantae</taxon>
        <taxon>Streptophyta</taxon>
        <taxon>Embryophyta</taxon>
        <taxon>Tracheophyta</taxon>
        <taxon>Spermatophyta</taxon>
        <taxon>Magnoliopsida</taxon>
        <taxon>eudicotyledons</taxon>
        <taxon>Gunneridae</taxon>
        <taxon>Pentapetalae</taxon>
        <taxon>asterids</taxon>
        <taxon>campanulids</taxon>
        <taxon>Asterales</taxon>
        <taxon>Asteraceae</taxon>
        <taxon>Cichorioideae</taxon>
        <taxon>Cichorieae</taxon>
        <taxon>Lactucinae</taxon>
        <taxon>Lactuca</taxon>
    </lineage>
</organism>
<dbReference type="EMBL" id="OX465086">
    <property type="protein sequence ID" value="CAI9260702.1"/>
    <property type="molecule type" value="Genomic_DNA"/>
</dbReference>
<dbReference type="PANTHER" id="PTHR33977">
    <property type="entry name" value="ZINC ION BINDING PROTEIN"/>
    <property type="match status" value="1"/>
</dbReference>
<dbReference type="AlphaFoldDB" id="A0AA35Y4T3"/>
<proteinExistence type="predicted"/>
<sequence length="182" mass="21564">MQYFNATWVPKIEMWLTTIKSLPLASQESSGAIESYHVKLKLKLFDDSHLGALQRVDWLVHKLTTELHSSYWLDRYADESDSFQTIKDEYVNSTSWHRASKIPNTNITFIPKHHQNPKPNRYFPFPYRLESRVRIRVLRLRVVVTREHLQTRGQSQHDVRESKRVPKFVVVSRVSRDTCEDV</sequence>
<evidence type="ECO:0000313" key="2">
    <source>
        <dbReference type="Proteomes" id="UP001177003"/>
    </source>
</evidence>
<gene>
    <name evidence="1" type="ORF">LSALG_LOCUS1528</name>
</gene>